<evidence type="ECO:0000256" key="4">
    <source>
        <dbReference type="ARBA" id="ARBA00022679"/>
    </source>
</evidence>
<accession>A0A1W1XAJ8</accession>
<dbReference type="PANTHER" id="PTHR11265:SF0">
    <property type="entry name" value="12S RRNA N4-METHYLCYTIDINE METHYLTRANSFERASE"/>
    <property type="match status" value="1"/>
</dbReference>
<dbReference type="InterPro" id="IPR023397">
    <property type="entry name" value="SAM-dep_MeTrfase_MraW_recog"/>
</dbReference>
<name>A0A1W1XAJ8_9BACT</name>
<comment type="subcellular location">
    <subcellularLocation>
        <location evidence="6">Cytoplasm</location>
    </subcellularLocation>
</comment>
<keyword evidence="4 6" id="KW-0808">Transferase</keyword>
<evidence type="ECO:0000256" key="3">
    <source>
        <dbReference type="ARBA" id="ARBA00022603"/>
    </source>
</evidence>
<dbReference type="PIRSF" id="PIRSF004486">
    <property type="entry name" value="MraW"/>
    <property type="match status" value="1"/>
</dbReference>
<dbReference type="Pfam" id="PF01795">
    <property type="entry name" value="Methyltransf_5"/>
    <property type="match status" value="1"/>
</dbReference>
<evidence type="ECO:0000256" key="2">
    <source>
        <dbReference type="ARBA" id="ARBA00022552"/>
    </source>
</evidence>
<evidence type="ECO:0000313" key="8">
    <source>
        <dbReference type="Proteomes" id="UP000192783"/>
    </source>
</evidence>
<dbReference type="EC" id="2.1.1.199" evidence="6"/>
<dbReference type="GO" id="GO:0071424">
    <property type="term" value="F:rRNA (cytosine-N4-)-methyltransferase activity"/>
    <property type="evidence" value="ECO:0007669"/>
    <property type="project" value="UniProtKB-UniRule"/>
</dbReference>
<keyword evidence="2 6" id="KW-0698">rRNA processing</keyword>
<keyword evidence="6" id="KW-0963">Cytoplasm</keyword>
<comment type="similarity">
    <text evidence="1 6">Belongs to the methyltransferase superfamily. RsmH family.</text>
</comment>
<feature type="binding site" evidence="6">
    <location>
        <position position="51"/>
    </location>
    <ligand>
        <name>S-adenosyl-L-methionine</name>
        <dbReference type="ChEBI" id="CHEBI:59789"/>
    </ligand>
</feature>
<dbReference type="Proteomes" id="UP000192783">
    <property type="component" value="Unassembled WGS sequence"/>
</dbReference>
<dbReference type="AlphaFoldDB" id="A0A1W1XAJ8"/>
<dbReference type="Gene3D" id="3.40.50.150">
    <property type="entry name" value="Vaccinia Virus protein VP39"/>
    <property type="match status" value="1"/>
</dbReference>
<keyword evidence="3 6" id="KW-0489">Methyltransferase</keyword>
<dbReference type="InterPro" id="IPR029063">
    <property type="entry name" value="SAM-dependent_MTases_sf"/>
</dbReference>
<evidence type="ECO:0000256" key="6">
    <source>
        <dbReference type="HAMAP-Rule" id="MF_01007"/>
    </source>
</evidence>
<keyword evidence="5 6" id="KW-0949">S-adenosyl-L-methionine</keyword>
<dbReference type="GO" id="GO:0070475">
    <property type="term" value="P:rRNA base methylation"/>
    <property type="evidence" value="ECO:0007669"/>
    <property type="project" value="UniProtKB-UniRule"/>
</dbReference>
<dbReference type="Gene3D" id="1.10.150.170">
    <property type="entry name" value="Putative methyltransferase TM0872, insert domain"/>
    <property type="match status" value="1"/>
</dbReference>
<dbReference type="PANTHER" id="PTHR11265">
    <property type="entry name" value="S-ADENOSYL-METHYLTRANSFERASE MRAW"/>
    <property type="match status" value="1"/>
</dbReference>
<reference evidence="7 8" key="1">
    <citation type="submission" date="2017-04" db="EMBL/GenBank/DDBJ databases">
        <authorList>
            <person name="Afonso C.L."/>
            <person name="Miller P.J."/>
            <person name="Scott M.A."/>
            <person name="Spackman E."/>
            <person name="Goraichik I."/>
            <person name="Dimitrov K.M."/>
            <person name="Suarez D.L."/>
            <person name="Swayne D.E."/>
        </authorList>
    </citation>
    <scope>NUCLEOTIDE SEQUENCE [LARGE SCALE GENOMIC DNA]</scope>
    <source>
        <strain evidence="7 8">DSM 13146</strain>
    </source>
</reference>
<feature type="binding site" evidence="6">
    <location>
        <position position="78"/>
    </location>
    <ligand>
        <name>S-adenosyl-L-methionine</name>
        <dbReference type="ChEBI" id="CHEBI:59789"/>
    </ligand>
</feature>
<dbReference type="STRING" id="1121390.SAMN02746041_01062"/>
<evidence type="ECO:0000313" key="7">
    <source>
        <dbReference type="EMBL" id="SMC20942.1"/>
    </source>
</evidence>
<proteinExistence type="inferred from homology"/>
<protein>
    <recommendedName>
        <fullName evidence="6">Ribosomal RNA small subunit methyltransferase H</fullName>
        <ecNumber evidence="6">2.1.1.199</ecNumber>
    </recommendedName>
    <alternativeName>
        <fullName evidence="6">16S rRNA m(4)C1402 methyltransferase</fullName>
    </alternativeName>
    <alternativeName>
        <fullName evidence="6">rRNA (cytosine-N(4)-)-methyltransferase RsmH</fullName>
    </alternativeName>
</protein>
<sequence length="309" mass="34381">MEHRPVLLEEAVGLLACRPGGRYVDATLGASGYAEAILEATAPDGLLLGLDWDQEAVEGARRRLASHGHRFIAECASFDRLPDILAWIGWESVDGIVLDLGVSSLQLDDPSRGLSFQKDGPLDMRLDRSLTVTAADLVNELPEEKLAELIARYGEERFSRRIARAIVDRRREEPFQRTGQLASLIASVVPRTADARRIHPATRTFLALRLVVNRELETLQAFLDGALDLLSVGGRLAVVTFHSLEDRLVKRAFKAWSKSCRCPTDLPVCRCEGRPLARLLTRKALRPSPREVQENPRARSAQLRAVERI</sequence>
<comment type="catalytic activity">
    <reaction evidence="6">
        <text>cytidine(1402) in 16S rRNA + S-adenosyl-L-methionine = N(4)-methylcytidine(1402) in 16S rRNA + S-adenosyl-L-homocysteine + H(+)</text>
        <dbReference type="Rhea" id="RHEA:42928"/>
        <dbReference type="Rhea" id="RHEA-COMP:10286"/>
        <dbReference type="Rhea" id="RHEA-COMP:10287"/>
        <dbReference type="ChEBI" id="CHEBI:15378"/>
        <dbReference type="ChEBI" id="CHEBI:57856"/>
        <dbReference type="ChEBI" id="CHEBI:59789"/>
        <dbReference type="ChEBI" id="CHEBI:74506"/>
        <dbReference type="ChEBI" id="CHEBI:82748"/>
        <dbReference type="EC" id="2.1.1.199"/>
    </reaction>
</comment>
<dbReference type="HAMAP" id="MF_01007">
    <property type="entry name" value="16SrRNA_methyltr_H"/>
    <property type="match status" value="1"/>
</dbReference>
<evidence type="ECO:0000256" key="1">
    <source>
        <dbReference type="ARBA" id="ARBA00010396"/>
    </source>
</evidence>
<evidence type="ECO:0000256" key="5">
    <source>
        <dbReference type="ARBA" id="ARBA00022691"/>
    </source>
</evidence>
<dbReference type="GO" id="GO:0005737">
    <property type="term" value="C:cytoplasm"/>
    <property type="evidence" value="ECO:0007669"/>
    <property type="project" value="UniProtKB-SubCell"/>
</dbReference>
<comment type="function">
    <text evidence="6">Specifically methylates the N4 position of cytidine in position 1402 (C1402) of 16S rRNA.</text>
</comment>
<feature type="binding site" evidence="6">
    <location>
        <position position="106"/>
    </location>
    <ligand>
        <name>S-adenosyl-L-methionine</name>
        <dbReference type="ChEBI" id="CHEBI:59789"/>
    </ligand>
</feature>
<dbReference type="NCBIfam" id="TIGR00006">
    <property type="entry name" value="16S rRNA (cytosine(1402)-N(4))-methyltransferase RsmH"/>
    <property type="match status" value="1"/>
</dbReference>
<dbReference type="InterPro" id="IPR002903">
    <property type="entry name" value="RsmH"/>
</dbReference>
<feature type="binding site" evidence="6">
    <location>
        <begin position="31"/>
        <end position="33"/>
    </location>
    <ligand>
        <name>S-adenosyl-L-methionine</name>
        <dbReference type="ChEBI" id="CHEBI:59789"/>
    </ligand>
</feature>
<gene>
    <name evidence="6" type="primary">rsmH</name>
    <name evidence="7" type="ORF">SAMN02746041_01062</name>
</gene>
<feature type="binding site" evidence="6">
    <location>
        <position position="99"/>
    </location>
    <ligand>
        <name>S-adenosyl-L-methionine</name>
        <dbReference type="ChEBI" id="CHEBI:59789"/>
    </ligand>
</feature>
<dbReference type="EMBL" id="FWXF01000004">
    <property type="protein sequence ID" value="SMC20942.1"/>
    <property type="molecule type" value="Genomic_DNA"/>
</dbReference>
<dbReference type="SUPFAM" id="SSF53335">
    <property type="entry name" value="S-adenosyl-L-methionine-dependent methyltransferases"/>
    <property type="match status" value="1"/>
</dbReference>
<organism evidence="7 8">
    <name type="scientific">Desulfacinum hydrothermale DSM 13146</name>
    <dbReference type="NCBI Taxonomy" id="1121390"/>
    <lineage>
        <taxon>Bacteria</taxon>
        <taxon>Pseudomonadati</taxon>
        <taxon>Thermodesulfobacteriota</taxon>
        <taxon>Syntrophobacteria</taxon>
        <taxon>Syntrophobacterales</taxon>
        <taxon>Syntrophobacteraceae</taxon>
        <taxon>Desulfacinum</taxon>
    </lineage>
</organism>
<keyword evidence="8" id="KW-1185">Reference proteome</keyword>
<dbReference type="SUPFAM" id="SSF81799">
    <property type="entry name" value="Putative methyltransferase TM0872, insert domain"/>
    <property type="match status" value="1"/>
</dbReference>